<dbReference type="GO" id="GO:0016251">
    <property type="term" value="F:RNA polymerase II general transcription initiation factor activity"/>
    <property type="evidence" value="ECO:0007669"/>
    <property type="project" value="TreeGrafter"/>
</dbReference>
<comment type="caution">
    <text evidence="8">The sequence shown here is derived from an EMBL/GenBank/DDBJ whole genome shotgun (WGS) entry which is preliminary data.</text>
</comment>
<dbReference type="Pfam" id="PF04719">
    <property type="entry name" value="TAFII28"/>
    <property type="match status" value="1"/>
</dbReference>
<feature type="domain" description="TAFII28-like protein" evidence="7">
    <location>
        <begin position="99"/>
        <end position="173"/>
    </location>
</feature>
<evidence type="ECO:0000256" key="4">
    <source>
        <dbReference type="ARBA" id="ARBA00023163"/>
    </source>
</evidence>
<keyword evidence="6" id="KW-0175">Coiled coil</keyword>
<evidence type="ECO:0000259" key="7">
    <source>
        <dbReference type="Pfam" id="PF04719"/>
    </source>
</evidence>
<dbReference type="Gene3D" id="1.10.20.10">
    <property type="entry name" value="Histone, subunit A"/>
    <property type="match status" value="1"/>
</dbReference>
<proteinExistence type="inferred from homology"/>
<comment type="similarity">
    <text evidence="2">Belongs to the TAF11 family.</text>
</comment>
<evidence type="ECO:0000256" key="3">
    <source>
        <dbReference type="ARBA" id="ARBA00023015"/>
    </source>
</evidence>
<keyword evidence="5" id="KW-0539">Nucleus</keyword>
<keyword evidence="9" id="KW-1185">Reference proteome</keyword>
<dbReference type="AlphaFoldDB" id="A0A642UGN8"/>
<comment type="subcellular location">
    <subcellularLocation>
        <location evidence="1">Nucleus</location>
    </subcellularLocation>
</comment>
<sequence length="249" mass="28561">MSDDEDGNYSDVSLDEEDEELIWRVFFGDKEAYESGAQGDIDVDASDSEEYQQLQREVEELKDMAGLEEVDPELAARFKQLIKEEPDRDMSEADKKQLLSSNLTPEQMARFETYREMKLNRPGVKKICNGVLGHSIPNNIAVILSAVSKSFLGEIITRAMEIQKREAKGQLLQDVEAKRKTKADALRRIAEGEEAVEVEENRLQYSGDEPSTLQPYHVREAWRLYQLENSSAINPQWRYQGDADGKYFR</sequence>
<protein>
    <recommendedName>
        <fullName evidence="7">TAFII28-like protein domain-containing protein</fullName>
    </recommendedName>
</protein>
<dbReference type="InterPro" id="IPR006809">
    <property type="entry name" value="TAFII28_dom"/>
</dbReference>
<dbReference type="RefSeq" id="XP_034010630.1">
    <property type="nucleotide sequence ID" value="XM_034157434.1"/>
</dbReference>
<reference evidence="8 9" key="1">
    <citation type="submission" date="2019-07" db="EMBL/GenBank/DDBJ databases">
        <title>Genome assembly of two rare yeast pathogens: Diutina rugosa and Trichomonascus ciferrii.</title>
        <authorList>
            <person name="Mixao V."/>
            <person name="Saus E."/>
            <person name="Hansen A."/>
            <person name="Lass-Flor C."/>
            <person name="Gabaldon T."/>
        </authorList>
    </citation>
    <scope>NUCLEOTIDE SEQUENCE [LARGE SCALE GENOMIC DNA]</scope>
    <source>
        <strain evidence="8 9">CBS 613</strain>
    </source>
</reference>
<dbReference type="PANTHER" id="PTHR13218:SF8">
    <property type="entry name" value="TRANSCRIPTION INITIATION FACTOR TFIID SUBUNIT 11"/>
    <property type="match status" value="1"/>
</dbReference>
<dbReference type="GO" id="GO:0005669">
    <property type="term" value="C:transcription factor TFIID complex"/>
    <property type="evidence" value="ECO:0007669"/>
    <property type="project" value="InterPro"/>
</dbReference>
<name>A0A642UGN8_DIURU</name>
<dbReference type="SUPFAM" id="SSF47113">
    <property type="entry name" value="Histone-fold"/>
    <property type="match status" value="1"/>
</dbReference>
<dbReference type="VEuPathDB" id="FungiDB:DIURU_004549"/>
<accession>A0A642UGN8</accession>
<dbReference type="EMBL" id="SWFT01000137">
    <property type="protein sequence ID" value="KAA8898705.1"/>
    <property type="molecule type" value="Genomic_DNA"/>
</dbReference>
<dbReference type="GeneID" id="54783200"/>
<keyword evidence="3" id="KW-0805">Transcription regulation</keyword>
<dbReference type="CDD" id="cd08048">
    <property type="entry name" value="HFD_TAF11"/>
    <property type="match status" value="1"/>
</dbReference>
<dbReference type="Proteomes" id="UP000449547">
    <property type="component" value="Unassembled WGS sequence"/>
</dbReference>
<gene>
    <name evidence="8" type="ORF">DIURU_004549</name>
</gene>
<evidence type="ECO:0000313" key="8">
    <source>
        <dbReference type="EMBL" id="KAA8898705.1"/>
    </source>
</evidence>
<dbReference type="InterPro" id="IPR009072">
    <property type="entry name" value="Histone-fold"/>
</dbReference>
<dbReference type="OMA" id="ANFTDDQ"/>
<dbReference type="GO" id="GO:0051123">
    <property type="term" value="P:RNA polymerase II preinitiation complex assembly"/>
    <property type="evidence" value="ECO:0007669"/>
    <property type="project" value="InterPro"/>
</dbReference>
<dbReference type="GO" id="GO:0046982">
    <property type="term" value="F:protein heterodimerization activity"/>
    <property type="evidence" value="ECO:0007669"/>
    <property type="project" value="InterPro"/>
</dbReference>
<evidence type="ECO:0000256" key="2">
    <source>
        <dbReference type="ARBA" id="ARBA00009788"/>
    </source>
</evidence>
<evidence type="ECO:0000256" key="5">
    <source>
        <dbReference type="ARBA" id="ARBA00023242"/>
    </source>
</evidence>
<evidence type="ECO:0000256" key="6">
    <source>
        <dbReference type="SAM" id="Coils"/>
    </source>
</evidence>
<evidence type="ECO:0000256" key="1">
    <source>
        <dbReference type="ARBA" id="ARBA00004123"/>
    </source>
</evidence>
<dbReference type="InterPro" id="IPR045127">
    <property type="entry name" value="TAF11-like"/>
</dbReference>
<organism evidence="8 9">
    <name type="scientific">Diutina rugosa</name>
    <name type="common">Yeast</name>
    <name type="synonym">Candida rugosa</name>
    <dbReference type="NCBI Taxonomy" id="5481"/>
    <lineage>
        <taxon>Eukaryota</taxon>
        <taxon>Fungi</taxon>
        <taxon>Dikarya</taxon>
        <taxon>Ascomycota</taxon>
        <taxon>Saccharomycotina</taxon>
        <taxon>Pichiomycetes</taxon>
        <taxon>Debaryomycetaceae</taxon>
        <taxon>Diutina</taxon>
    </lineage>
</organism>
<feature type="coiled-coil region" evidence="6">
    <location>
        <begin position="44"/>
        <end position="71"/>
    </location>
</feature>
<dbReference type="PANTHER" id="PTHR13218">
    <property type="entry name" value="TRANSCRIPTION INITIATION FACTOR TFIID SUBUNIT 11-RELATED"/>
    <property type="match status" value="1"/>
</dbReference>
<keyword evidence="4" id="KW-0804">Transcription</keyword>
<dbReference type="OrthoDB" id="28335at2759"/>
<evidence type="ECO:0000313" key="9">
    <source>
        <dbReference type="Proteomes" id="UP000449547"/>
    </source>
</evidence>